<dbReference type="AlphaFoldDB" id="A0A927F9H7"/>
<dbReference type="GO" id="GO:0000155">
    <property type="term" value="F:phosphorelay sensor kinase activity"/>
    <property type="evidence" value="ECO:0007669"/>
    <property type="project" value="TreeGrafter"/>
</dbReference>
<dbReference type="SMART" id="SM00387">
    <property type="entry name" value="HATPase_c"/>
    <property type="match status" value="1"/>
</dbReference>
<feature type="transmembrane region" description="Helical" evidence="4">
    <location>
        <begin position="178"/>
        <end position="196"/>
    </location>
</feature>
<keyword evidence="4" id="KW-0812">Transmembrane</keyword>
<dbReference type="SUPFAM" id="SSF55781">
    <property type="entry name" value="GAF domain-like"/>
    <property type="match status" value="1"/>
</dbReference>
<evidence type="ECO:0000256" key="3">
    <source>
        <dbReference type="ARBA" id="ARBA00022553"/>
    </source>
</evidence>
<keyword evidence="6" id="KW-0418">Kinase</keyword>
<accession>A0A927F9H7</accession>
<comment type="catalytic activity">
    <reaction evidence="1">
        <text>ATP + protein L-histidine = ADP + protein N-phospho-L-histidine.</text>
        <dbReference type="EC" id="2.7.13.3"/>
    </reaction>
</comment>
<evidence type="ECO:0000313" key="7">
    <source>
        <dbReference type="Proteomes" id="UP000622317"/>
    </source>
</evidence>
<dbReference type="Pfam" id="PF02518">
    <property type="entry name" value="HATPase_c"/>
    <property type="match status" value="1"/>
</dbReference>
<keyword evidence="6" id="KW-0808">Transferase</keyword>
<organism evidence="6 7">
    <name type="scientific">Pelagicoccus enzymogenes</name>
    <dbReference type="NCBI Taxonomy" id="2773457"/>
    <lineage>
        <taxon>Bacteria</taxon>
        <taxon>Pseudomonadati</taxon>
        <taxon>Verrucomicrobiota</taxon>
        <taxon>Opitutia</taxon>
        <taxon>Puniceicoccales</taxon>
        <taxon>Pelagicoccaceae</taxon>
        <taxon>Pelagicoccus</taxon>
    </lineage>
</organism>
<feature type="transmembrane region" description="Helical" evidence="4">
    <location>
        <begin position="208"/>
        <end position="225"/>
    </location>
</feature>
<dbReference type="Gene3D" id="3.30.450.40">
    <property type="match status" value="1"/>
</dbReference>
<keyword evidence="4" id="KW-1133">Transmembrane helix</keyword>
<dbReference type="EMBL" id="JACYFG010000010">
    <property type="protein sequence ID" value="MBD5779645.1"/>
    <property type="molecule type" value="Genomic_DNA"/>
</dbReference>
<proteinExistence type="predicted"/>
<dbReference type="InterPro" id="IPR036890">
    <property type="entry name" value="HATPase_C_sf"/>
</dbReference>
<dbReference type="InterPro" id="IPR014265">
    <property type="entry name" value="XrtA/PrsK"/>
</dbReference>
<dbReference type="InterPro" id="IPR029016">
    <property type="entry name" value="GAF-like_dom_sf"/>
</dbReference>
<feature type="transmembrane region" description="Helical" evidence="4">
    <location>
        <begin position="99"/>
        <end position="117"/>
    </location>
</feature>
<dbReference type="NCBIfam" id="TIGR02916">
    <property type="entry name" value="PEP_his_kin"/>
    <property type="match status" value="1"/>
</dbReference>
<evidence type="ECO:0000259" key="5">
    <source>
        <dbReference type="PROSITE" id="PS50109"/>
    </source>
</evidence>
<dbReference type="RefSeq" id="WP_191616783.1">
    <property type="nucleotide sequence ID" value="NZ_JACYFG010000010.1"/>
</dbReference>
<feature type="transmembrane region" description="Helical" evidence="4">
    <location>
        <begin position="272"/>
        <end position="291"/>
    </location>
</feature>
<dbReference type="Proteomes" id="UP000622317">
    <property type="component" value="Unassembled WGS sequence"/>
</dbReference>
<evidence type="ECO:0000313" key="6">
    <source>
        <dbReference type="EMBL" id="MBD5779645.1"/>
    </source>
</evidence>
<feature type="transmembrane region" description="Helical" evidence="4">
    <location>
        <begin position="137"/>
        <end position="157"/>
    </location>
</feature>
<sequence>MNLPVLFSFVSAAVAALFVFIAPFSKSRGIAMWTFGIGMLVLSAEQLLTGLALRSTNPLEIADFIRWRFMASALLPGLWLLFSATYSRGNIKEKLGRRIPIVLAAFLLPLGLVFFAPESLAHLRQHPEKPFSWIVTLDWAGFFLHVFMLLSMIGALVGLERTFRASVGTLRWKIKFMLYGMGTLFAARFFTSSQIVLAQQMDPSLDTINAVALFACCLLVGRSVFRKGSFEIDLYPSQSIISGSLVISLAGGYLIAVGVLSKVISHFGGDQAFAIQTFLVLIALVGLGILVQSDRFRQLIRRFVSRNFQRPLYDYRTLWLRLTATTAQSVRQKDICESTTKLLANLFDTKLTSIWLLDTNGSSFHRISSTDQGEAPKDNALPQSIPAGEIPLKLADKPEPQSIEESDKGWAKPILECNPSVFPDGGERILVPLTGQGRAIGFIVLGDRTNALEFTQQEFDTLSCIGDHIAANLLSADLTRKLEESKEIEAFQTMATFFVHDLKNAVSTLNLMLKNMPLHWDNPEFREDALRGIGNTSNRITDLITRLSQVRHELEISPSPTDLEELTQAAIAEWEKPAGVAFSSQIASGIKVSADFKKLKSVVLNLVINASEAMDGVGEISLKTQKVGSHAEIVVSDNGCGMNQEFIRNGLFRPFKTTKKSGLGIGMFQSKMVVEAHGGSIMVESEEGQGSVFTIRIPAIGEN</sequence>
<dbReference type="InterPro" id="IPR003018">
    <property type="entry name" value="GAF"/>
</dbReference>
<comment type="caution">
    <text evidence="6">The sequence shown here is derived from an EMBL/GenBank/DDBJ whole genome shotgun (WGS) entry which is preliminary data.</text>
</comment>
<feature type="transmembrane region" description="Helical" evidence="4">
    <location>
        <begin position="31"/>
        <end position="53"/>
    </location>
</feature>
<protein>
    <recommendedName>
        <fullName evidence="2">histidine kinase</fullName>
        <ecNumber evidence="2">2.7.13.3</ecNumber>
    </recommendedName>
</protein>
<feature type="transmembrane region" description="Helical" evidence="4">
    <location>
        <begin position="65"/>
        <end position="87"/>
    </location>
</feature>
<feature type="transmembrane region" description="Helical" evidence="4">
    <location>
        <begin position="6"/>
        <end position="24"/>
    </location>
</feature>
<dbReference type="SUPFAM" id="SSF55874">
    <property type="entry name" value="ATPase domain of HSP90 chaperone/DNA topoisomerase II/histidine kinase"/>
    <property type="match status" value="1"/>
</dbReference>
<dbReference type="EC" id="2.7.13.3" evidence="2"/>
<dbReference type="Gene3D" id="3.30.565.10">
    <property type="entry name" value="Histidine kinase-like ATPase, C-terminal domain"/>
    <property type="match status" value="1"/>
</dbReference>
<dbReference type="PRINTS" id="PR00344">
    <property type="entry name" value="BCTRLSENSOR"/>
</dbReference>
<dbReference type="PANTHER" id="PTHR43547:SF2">
    <property type="entry name" value="HYBRID SIGNAL TRANSDUCTION HISTIDINE KINASE C"/>
    <property type="match status" value="1"/>
</dbReference>
<reference evidence="6" key="1">
    <citation type="submission" date="2020-09" db="EMBL/GenBank/DDBJ databases">
        <title>Pelagicoccus enzymogenes sp. nov. with an EPS production, isolated from marine sediment.</title>
        <authorList>
            <person name="Feng X."/>
        </authorList>
    </citation>
    <scope>NUCLEOTIDE SEQUENCE</scope>
    <source>
        <strain evidence="6">NFK12</strain>
    </source>
</reference>
<name>A0A927F9H7_9BACT</name>
<dbReference type="InterPro" id="IPR003594">
    <property type="entry name" value="HATPase_dom"/>
</dbReference>
<dbReference type="PROSITE" id="PS50109">
    <property type="entry name" value="HIS_KIN"/>
    <property type="match status" value="1"/>
</dbReference>
<feature type="domain" description="Histidine kinase" evidence="5">
    <location>
        <begin position="497"/>
        <end position="701"/>
    </location>
</feature>
<evidence type="ECO:0000256" key="2">
    <source>
        <dbReference type="ARBA" id="ARBA00012438"/>
    </source>
</evidence>
<keyword evidence="4" id="KW-0472">Membrane</keyword>
<dbReference type="InterPro" id="IPR005467">
    <property type="entry name" value="His_kinase_dom"/>
</dbReference>
<keyword evidence="7" id="KW-1185">Reference proteome</keyword>
<feature type="transmembrane region" description="Helical" evidence="4">
    <location>
        <begin position="237"/>
        <end position="260"/>
    </location>
</feature>
<evidence type="ECO:0000256" key="4">
    <source>
        <dbReference type="SAM" id="Phobius"/>
    </source>
</evidence>
<evidence type="ECO:0000256" key="1">
    <source>
        <dbReference type="ARBA" id="ARBA00000085"/>
    </source>
</evidence>
<dbReference type="SMART" id="SM00065">
    <property type="entry name" value="GAF"/>
    <property type="match status" value="1"/>
</dbReference>
<dbReference type="PANTHER" id="PTHR43547">
    <property type="entry name" value="TWO-COMPONENT HISTIDINE KINASE"/>
    <property type="match status" value="1"/>
</dbReference>
<keyword evidence="3" id="KW-0597">Phosphoprotein</keyword>
<dbReference type="Pfam" id="PF13492">
    <property type="entry name" value="GAF_3"/>
    <property type="match status" value="1"/>
</dbReference>
<dbReference type="InterPro" id="IPR004358">
    <property type="entry name" value="Sig_transdc_His_kin-like_C"/>
</dbReference>
<gene>
    <name evidence="6" type="primary">prsK</name>
    <name evidence="6" type="ORF">IEN85_09075</name>
</gene>